<dbReference type="Proteomes" id="UP000287394">
    <property type="component" value="Chromosome"/>
</dbReference>
<dbReference type="Pfam" id="PF13439">
    <property type="entry name" value="Glyco_transf_4"/>
    <property type="match status" value="1"/>
</dbReference>
<name>A0A402CU87_9BACT</name>
<dbReference type="PANTHER" id="PTHR12526:SF636">
    <property type="entry name" value="BLL3647 PROTEIN"/>
    <property type="match status" value="1"/>
</dbReference>
<keyword evidence="3" id="KW-1185">Reference proteome</keyword>
<dbReference type="InterPro" id="IPR028098">
    <property type="entry name" value="Glyco_trans_4-like_N"/>
</dbReference>
<gene>
    <name evidence="2" type="ORF">CCAX7_009400</name>
</gene>
<protein>
    <recommendedName>
        <fullName evidence="1">Glycosyltransferase subfamily 4-like N-terminal domain-containing protein</fullName>
    </recommendedName>
</protein>
<reference evidence="2 3" key="1">
    <citation type="journal article" date="2019" name="Int. J. Syst. Evol. Microbiol.">
        <title>Capsulimonas corticalis gen. nov., sp. nov., an aerobic capsulated bacterium, of a novel bacterial order, Capsulimonadales ord. nov., of the class Armatimonadia of the phylum Armatimonadetes.</title>
        <authorList>
            <person name="Li J."/>
            <person name="Kudo C."/>
            <person name="Tonouchi A."/>
        </authorList>
    </citation>
    <scope>NUCLEOTIDE SEQUENCE [LARGE SCALE GENOMIC DNA]</scope>
    <source>
        <strain evidence="2 3">AX-7</strain>
    </source>
</reference>
<evidence type="ECO:0000259" key="1">
    <source>
        <dbReference type="Pfam" id="PF13439"/>
    </source>
</evidence>
<sequence length="368" mass="40560">MPKIAFISTMNGGAWGGSEELWSQTASHLRAAGETVGVNVLRWPETPVPIKQLETGGCAVERRSELGRGAKLRNALRPQANFAWLDRFQPDLAVISQGAHIDGAPWMLACKKRGVPYVSIAHSAGEQWWPDDGEAQSIAEAYEGARAAYFVSNGNLDLTRRQLAIPLEHARIVRNPFSIPYDIEVEWPEYAEELRLACVGRLAPSAKGQDLLFDVLRQQKWRNRPLRLTLYGSGPNEATLRAMARLYHLDAVTFGGFETDITAIWRSHHALVLPSRFEGLPITIVEAMLCARICIVTDVAGNRELLEDGASGFVAAGPSASLLDAALERAWAQRKQWRAMGLKAAAQVRTHIPADPVAVFVEEIRTLL</sequence>
<feature type="domain" description="Glycosyltransferase subfamily 4-like N-terminal" evidence="1">
    <location>
        <begin position="15"/>
        <end position="176"/>
    </location>
</feature>
<dbReference type="PANTHER" id="PTHR12526">
    <property type="entry name" value="GLYCOSYLTRANSFERASE"/>
    <property type="match status" value="1"/>
</dbReference>
<dbReference type="EMBL" id="AP025739">
    <property type="protein sequence ID" value="BDI28889.1"/>
    <property type="molecule type" value="Genomic_DNA"/>
</dbReference>
<accession>A0A402CU87</accession>
<dbReference type="AlphaFoldDB" id="A0A402CU87"/>
<dbReference type="OrthoDB" id="7560678at2"/>
<dbReference type="CDD" id="cd03801">
    <property type="entry name" value="GT4_PimA-like"/>
    <property type="match status" value="1"/>
</dbReference>
<dbReference type="KEGG" id="ccot:CCAX7_009400"/>
<dbReference type="SUPFAM" id="SSF53756">
    <property type="entry name" value="UDP-Glycosyltransferase/glycogen phosphorylase"/>
    <property type="match status" value="1"/>
</dbReference>
<evidence type="ECO:0000313" key="3">
    <source>
        <dbReference type="Proteomes" id="UP000287394"/>
    </source>
</evidence>
<dbReference type="Gene3D" id="3.40.50.2000">
    <property type="entry name" value="Glycogen Phosphorylase B"/>
    <property type="match status" value="2"/>
</dbReference>
<organism evidence="2 3">
    <name type="scientific">Capsulimonas corticalis</name>
    <dbReference type="NCBI Taxonomy" id="2219043"/>
    <lineage>
        <taxon>Bacteria</taxon>
        <taxon>Bacillati</taxon>
        <taxon>Armatimonadota</taxon>
        <taxon>Armatimonadia</taxon>
        <taxon>Capsulimonadales</taxon>
        <taxon>Capsulimonadaceae</taxon>
        <taxon>Capsulimonas</taxon>
    </lineage>
</organism>
<dbReference type="RefSeq" id="WP_119320946.1">
    <property type="nucleotide sequence ID" value="NZ_AP025739.1"/>
</dbReference>
<dbReference type="Pfam" id="PF13692">
    <property type="entry name" value="Glyco_trans_1_4"/>
    <property type="match status" value="1"/>
</dbReference>
<evidence type="ECO:0000313" key="2">
    <source>
        <dbReference type="EMBL" id="BDI28889.1"/>
    </source>
</evidence>
<proteinExistence type="predicted"/>
<dbReference type="GO" id="GO:0016757">
    <property type="term" value="F:glycosyltransferase activity"/>
    <property type="evidence" value="ECO:0007669"/>
    <property type="project" value="TreeGrafter"/>
</dbReference>